<evidence type="ECO:0000313" key="3">
    <source>
        <dbReference type="EMBL" id="CAL1375558.1"/>
    </source>
</evidence>
<dbReference type="GO" id="GO:0008017">
    <property type="term" value="F:microtubule binding"/>
    <property type="evidence" value="ECO:0007669"/>
    <property type="project" value="TreeGrafter"/>
</dbReference>
<sequence>MESGMEEEMEVELFYYEAREVDPDYEFDAPMFFDFSREETFAEALLAERWFGAASSYPPSPFVAKLVLREEIMLQNINTSPKPKGAEYMTTSLNDEDGGALGPESAAVGDDHKGFIFYNHILSDKFKAKENPLKPKSRGCSTLMRPTASLLAKQIRAPHVGGSRFQMALDQKGKSIPNSSMVENQAAKRQKLEGGHLRKVGDANPQTDFLHKAPAKLRITIPREPDFETAHRAHRTRPMITSEFEHTTVAVRRFKARPLNRKILEAPSLPIPKKSTPRLPEFHEFHLKTSERAKQHTSAVSSSSLQCSGSNQGMDKQATFSVAEMGRRESRRPSTLNAAKQDGQTAAHIFKARPLNKKILSSKGDIGVFRNSKRQTTVPMEFNLHTDKRPHHNPPTDLFSKLSLKSETQPWVEPPSQFTRSNPSAQEVSLLKGSKENQLNHQTDHKMQHVPKGRPSGGFGGKQIRPGSNGCNSDVGNQYGVRYAAEKKELGHPVRRVAEA</sequence>
<accession>A0AAV2DPU0</accession>
<proteinExistence type="predicted"/>
<evidence type="ECO:0000256" key="1">
    <source>
        <dbReference type="SAM" id="MobiDB-lite"/>
    </source>
</evidence>
<evidence type="ECO:0000259" key="2">
    <source>
        <dbReference type="Pfam" id="PF12214"/>
    </source>
</evidence>
<dbReference type="GO" id="GO:0090307">
    <property type="term" value="P:mitotic spindle assembly"/>
    <property type="evidence" value="ECO:0007669"/>
    <property type="project" value="TreeGrafter"/>
</dbReference>
<feature type="region of interest" description="Disordered" evidence="1">
    <location>
        <begin position="440"/>
        <end position="474"/>
    </location>
</feature>
<gene>
    <name evidence="3" type="ORF">LTRI10_LOCUS17347</name>
</gene>
<dbReference type="InterPro" id="IPR027330">
    <property type="entry name" value="TPX2_central_dom"/>
</dbReference>
<dbReference type="InterPro" id="IPR009675">
    <property type="entry name" value="TPX2_fam"/>
</dbReference>
<dbReference type="GO" id="GO:0030295">
    <property type="term" value="F:protein kinase activator activity"/>
    <property type="evidence" value="ECO:0007669"/>
    <property type="project" value="TreeGrafter"/>
</dbReference>
<evidence type="ECO:0000313" key="4">
    <source>
        <dbReference type="Proteomes" id="UP001497516"/>
    </source>
</evidence>
<feature type="domain" description="TPX2 central" evidence="2">
    <location>
        <begin position="217"/>
        <end position="384"/>
    </location>
</feature>
<reference evidence="3 4" key="1">
    <citation type="submission" date="2024-04" db="EMBL/GenBank/DDBJ databases">
        <authorList>
            <person name="Fracassetti M."/>
        </authorList>
    </citation>
    <scope>NUCLEOTIDE SEQUENCE [LARGE SCALE GENOMIC DNA]</scope>
</reference>
<dbReference type="AlphaFoldDB" id="A0AAV2DPU0"/>
<dbReference type="PANTHER" id="PTHR14326">
    <property type="entry name" value="TARGETING PROTEIN FOR XKLP2"/>
    <property type="match status" value="1"/>
</dbReference>
<dbReference type="Proteomes" id="UP001497516">
    <property type="component" value="Chromosome 3"/>
</dbReference>
<keyword evidence="4" id="KW-1185">Reference proteome</keyword>
<dbReference type="Pfam" id="PF12214">
    <property type="entry name" value="TPX2_importin"/>
    <property type="match status" value="1"/>
</dbReference>
<dbReference type="PANTHER" id="PTHR14326:SF15">
    <property type="entry name" value="OS06G0130200 PROTEIN"/>
    <property type="match status" value="1"/>
</dbReference>
<organism evidence="3 4">
    <name type="scientific">Linum trigynum</name>
    <dbReference type="NCBI Taxonomy" id="586398"/>
    <lineage>
        <taxon>Eukaryota</taxon>
        <taxon>Viridiplantae</taxon>
        <taxon>Streptophyta</taxon>
        <taxon>Embryophyta</taxon>
        <taxon>Tracheophyta</taxon>
        <taxon>Spermatophyta</taxon>
        <taxon>Magnoliopsida</taxon>
        <taxon>eudicotyledons</taxon>
        <taxon>Gunneridae</taxon>
        <taxon>Pentapetalae</taxon>
        <taxon>rosids</taxon>
        <taxon>fabids</taxon>
        <taxon>Malpighiales</taxon>
        <taxon>Linaceae</taxon>
        <taxon>Linum</taxon>
    </lineage>
</organism>
<protein>
    <recommendedName>
        <fullName evidence="2">TPX2 central domain-containing protein</fullName>
    </recommendedName>
</protein>
<dbReference type="GO" id="GO:0005819">
    <property type="term" value="C:spindle"/>
    <property type="evidence" value="ECO:0007669"/>
    <property type="project" value="InterPro"/>
</dbReference>
<dbReference type="EMBL" id="OZ034816">
    <property type="protein sequence ID" value="CAL1375558.1"/>
    <property type="molecule type" value="Genomic_DNA"/>
</dbReference>
<name>A0AAV2DPU0_9ROSI</name>
<dbReference type="GO" id="GO:0060236">
    <property type="term" value="P:regulation of mitotic spindle organization"/>
    <property type="evidence" value="ECO:0007669"/>
    <property type="project" value="InterPro"/>
</dbReference>
<dbReference type="GO" id="GO:0005880">
    <property type="term" value="C:nuclear microtubule"/>
    <property type="evidence" value="ECO:0007669"/>
    <property type="project" value="TreeGrafter"/>
</dbReference>